<protein>
    <submittedName>
        <fullName evidence="1">Uncharacterized protein</fullName>
    </submittedName>
</protein>
<organism evidence="1 2">
    <name type="scientific">Paraphaeosphaeria sporulosa</name>
    <dbReference type="NCBI Taxonomy" id="1460663"/>
    <lineage>
        <taxon>Eukaryota</taxon>
        <taxon>Fungi</taxon>
        <taxon>Dikarya</taxon>
        <taxon>Ascomycota</taxon>
        <taxon>Pezizomycotina</taxon>
        <taxon>Dothideomycetes</taxon>
        <taxon>Pleosporomycetidae</taxon>
        <taxon>Pleosporales</taxon>
        <taxon>Massarineae</taxon>
        <taxon>Didymosphaeriaceae</taxon>
        <taxon>Paraphaeosphaeria</taxon>
    </lineage>
</organism>
<accession>A0A177CEZ9</accession>
<dbReference type="EMBL" id="KV441552">
    <property type="protein sequence ID" value="OAG05388.1"/>
    <property type="molecule type" value="Genomic_DNA"/>
</dbReference>
<evidence type="ECO:0000313" key="2">
    <source>
        <dbReference type="Proteomes" id="UP000077069"/>
    </source>
</evidence>
<dbReference type="RefSeq" id="XP_018035753.1">
    <property type="nucleotide sequence ID" value="XM_018187161.1"/>
</dbReference>
<dbReference type="AlphaFoldDB" id="A0A177CEZ9"/>
<sequence length="154" mass="17204">MRRIRPPHPSSRYPQLPKAVHAAIHLVLHLTPFAAISSVVSKAEVATLARIESDPITRFLTRRCARHGRPAPPSRIKHSSRWVNHLLAPSPHTPGQNRQAHDTMLGMYTAAQTPTPEQAGKRCNGIPETSFEDDLPQLSITAMPIARQPRRDKR</sequence>
<dbReference type="GeneID" id="28770647"/>
<reference evidence="1 2" key="1">
    <citation type="submission" date="2016-05" db="EMBL/GenBank/DDBJ databases">
        <title>Comparative analysis of secretome profiles of manganese(II)-oxidizing ascomycete fungi.</title>
        <authorList>
            <consortium name="DOE Joint Genome Institute"/>
            <person name="Zeiner C.A."/>
            <person name="Purvine S.O."/>
            <person name="Zink E.M."/>
            <person name="Wu S."/>
            <person name="Pasa-Tolic L."/>
            <person name="Chaput D.L."/>
            <person name="Haridas S."/>
            <person name="Grigoriev I.V."/>
            <person name="Santelli C.M."/>
            <person name="Hansel C.M."/>
        </authorList>
    </citation>
    <scope>NUCLEOTIDE SEQUENCE [LARGE SCALE GENOMIC DNA]</scope>
    <source>
        <strain evidence="1 2">AP3s5-JAC2a</strain>
    </source>
</reference>
<dbReference type="InParanoid" id="A0A177CEZ9"/>
<name>A0A177CEZ9_9PLEO</name>
<keyword evidence="2" id="KW-1185">Reference proteome</keyword>
<proteinExistence type="predicted"/>
<evidence type="ECO:0000313" key="1">
    <source>
        <dbReference type="EMBL" id="OAG05388.1"/>
    </source>
</evidence>
<gene>
    <name evidence="1" type="ORF">CC84DRAFT_721370</name>
</gene>
<dbReference type="Proteomes" id="UP000077069">
    <property type="component" value="Unassembled WGS sequence"/>
</dbReference>